<sequence length="480" mass="53337">MLSLMSSLLIAQSSPVSFFTENQRLTQPQEVRTLPGHLNDVQVFNSNSPEVVKNEGILLSTFPGDINKFPTAHLNKPLSGRFDVFCHHIARPTEKDRPLYQGIIVYNPGNQPVTIKILQAASYLTSSDAPFVELPSQVEDPQGSVFSGPGSRLMGDVLRGVNQPIFPEQIVIPPGQSKMLFSLLIPASSARSTFMRLESSGRVYMANLAMYGIPEYPPTPPNVATKNTKKKLDPTSEPPEPTPPPPPPTYREPALAEWRKLLLTGQLVSPRDLPPTPLNDPTVVKTIYGRVAGISQGSEWSAKIVDQPGSNYLTIPKPGQAFSYPVSTVNEGTYGTEQVQSAPMLVRYPDTAYLAHGNYGVHYYLTLPLRNNTSVAQTVTITLQTPLKQDRYSDRLFFVQHPQGQVFFRGTVRVSFVDKRGQTQSRYFHLVQRQGQQGEPLLSLNLQPQEMREVTVDFIYPPDATPPQVLTIRTLDYLAR</sequence>
<evidence type="ECO:0000313" key="2">
    <source>
        <dbReference type="EMBL" id="ADN17065.1"/>
    </source>
</evidence>
<reference evidence="3" key="1">
    <citation type="journal article" date="2011" name="MBio">
        <title>Novel metabolic attributes of the genus Cyanothece, comprising a group of unicellular nitrogen-fixing Cyanobacteria.</title>
        <authorList>
            <person name="Bandyopadhyay A."/>
            <person name="Elvitigala T."/>
            <person name="Welsh E."/>
            <person name="Stockel J."/>
            <person name="Liberton M."/>
            <person name="Min H."/>
            <person name="Sherman L.A."/>
            <person name="Pakrasi H.B."/>
        </authorList>
    </citation>
    <scope>NUCLEOTIDE SEQUENCE [LARGE SCALE GENOMIC DNA]</scope>
    <source>
        <strain evidence="3">PCC 7822</strain>
    </source>
</reference>
<dbReference type="STRING" id="497965.Cyan7822_5182"/>
<accession>E0UKI4</accession>
<feature type="region of interest" description="Disordered" evidence="1">
    <location>
        <begin position="216"/>
        <end position="252"/>
    </location>
</feature>
<organism evidence="2 3">
    <name type="scientific">Gloeothece verrucosa (strain PCC 7822)</name>
    <name type="common">Cyanothece sp. (strain PCC 7822)</name>
    <dbReference type="NCBI Taxonomy" id="497965"/>
    <lineage>
        <taxon>Bacteria</taxon>
        <taxon>Bacillati</taxon>
        <taxon>Cyanobacteriota</taxon>
        <taxon>Cyanophyceae</taxon>
        <taxon>Oscillatoriophycideae</taxon>
        <taxon>Chroococcales</taxon>
        <taxon>Aphanothecaceae</taxon>
        <taxon>Gloeothece</taxon>
        <taxon>Gloeothece verrucosa</taxon>
    </lineage>
</organism>
<dbReference type="AlphaFoldDB" id="E0UKI4"/>
<gene>
    <name evidence="2" type="ordered locus">Cyan7822_5182</name>
</gene>
<evidence type="ECO:0008006" key="4">
    <source>
        <dbReference type="Google" id="ProtNLM"/>
    </source>
</evidence>
<dbReference type="Pfam" id="PF11850">
    <property type="entry name" value="DUF3370"/>
    <property type="match status" value="1"/>
</dbReference>
<dbReference type="HOGENOM" id="CLU_029327_0_0_3"/>
<keyword evidence="3" id="KW-1185">Reference proteome</keyword>
<dbReference type="InterPro" id="IPR021801">
    <property type="entry name" value="DUF3370"/>
</dbReference>
<evidence type="ECO:0000256" key="1">
    <source>
        <dbReference type="SAM" id="MobiDB-lite"/>
    </source>
</evidence>
<dbReference type="OrthoDB" id="502907at2"/>
<feature type="compositionally biased region" description="Pro residues" evidence="1">
    <location>
        <begin position="236"/>
        <end position="250"/>
    </location>
</feature>
<proteinExistence type="predicted"/>
<name>E0UKI4_GLOV7</name>
<dbReference type="KEGG" id="cyj:Cyan7822_5182"/>
<evidence type="ECO:0000313" key="3">
    <source>
        <dbReference type="Proteomes" id="UP000008206"/>
    </source>
</evidence>
<dbReference type="RefSeq" id="WP_013325103.1">
    <property type="nucleotide sequence ID" value="NC_014501.1"/>
</dbReference>
<dbReference type="Proteomes" id="UP000008206">
    <property type="component" value="Chromosome"/>
</dbReference>
<protein>
    <recommendedName>
        <fullName evidence="4">DUF3370 domain-containing protein</fullName>
    </recommendedName>
</protein>
<dbReference type="eggNOG" id="COG1749">
    <property type="taxonomic scope" value="Bacteria"/>
</dbReference>
<dbReference type="EMBL" id="CP002198">
    <property type="protein sequence ID" value="ADN17065.1"/>
    <property type="molecule type" value="Genomic_DNA"/>
</dbReference>